<proteinExistence type="predicted"/>
<reference evidence="1" key="1">
    <citation type="submission" date="2014-11" db="EMBL/GenBank/DDBJ databases">
        <authorList>
            <person name="Amaro Gonzalez C."/>
        </authorList>
    </citation>
    <scope>NUCLEOTIDE SEQUENCE</scope>
</reference>
<dbReference type="AlphaFoldDB" id="A0A0E9XN74"/>
<evidence type="ECO:0000313" key="1">
    <source>
        <dbReference type="EMBL" id="JAI04115.1"/>
    </source>
</evidence>
<accession>A0A0E9XN74</accession>
<organism evidence="1">
    <name type="scientific">Anguilla anguilla</name>
    <name type="common">European freshwater eel</name>
    <name type="synonym">Muraena anguilla</name>
    <dbReference type="NCBI Taxonomy" id="7936"/>
    <lineage>
        <taxon>Eukaryota</taxon>
        <taxon>Metazoa</taxon>
        <taxon>Chordata</taxon>
        <taxon>Craniata</taxon>
        <taxon>Vertebrata</taxon>
        <taxon>Euteleostomi</taxon>
        <taxon>Actinopterygii</taxon>
        <taxon>Neopterygii</taxon>
        <taxon>Teleostei</taxon>
        <taxon>Anguilliformes</taxon>
        <taxon>Anguillidae</taxon>
        <taxon>Anguilla</taxon>
    </lineage>
</organism>
<reference evidence="1" key="2">
    <citation type="journal article" date="2015" name="Fish Shellfish Immunol.">
        <title>Early steps in the European eel (Anguilla anguilla)-Vibrio vulnificus interaction in the gills: Role of the RtxA13 toxin.</title>
        <authorList>
            <person name="Callol A."/>
            <person name="Pajuelo D."/>
            <person name="Ebbesson L."/>
            <person name="Teles M."/>
            <person name="MacKenzie S."/>
            <person name="Amaro C."/>
        </authorList>
    </citation>
    <scope>NUCLEOTIDE SEQUENCE</scope>
</reference>
<dbReference type="EMBL" id="GBXM01004463">
    <property type="protein sequence ID" value="JAI04115.1"/>
    <property type="molecule type" value="Transcribed_RNA"/>
</dbReference>
<name>A0A0E9XN74_ANGAN</name>
<sequence length="22" mass="2776">MFYTAYRKYCSGYQKTEYKLTM</sequence>
<protein>
    <submittedName>
        <fullName evidence="1">Uncharacterized protein</fullName>
    </submittedName>
</protein>